<feature type="domain" description="ParB-like N-terminal" evidence="5">
    <location>
        <begin position="16"/>
        <end position="105"/>
    </location>
</feature>
<dbReference type="FunFam" id="1.10.10.2830:FF:000001">
    <property type="entry name" value="Chromosome partitioning protein ParB"/>
    <property type="match status" value="1"/>
</dbReference>
<name>A0A9D1K8V2_9FIRM</name>
<evidence type="ECO:0000256" key="1">
    <source>
        <dbReference type="ARBA" id="ARBA00004453"/>
    </source>
</evidence>
<dbReference type="NCBIfam" id="TIGR00180">
    <property type="entry name" value="parB_part"/>
    <property type="match status" value="1"/>
</dbReference>
<dbReference type="InterPro" id="IPR004437">
    <property type="entry name" value="ParB/RepB/Spo0J"/>
</dbReference>
<keyword evidence="4" id="KW-0238">DNA-binding</keyword>
<dbReference type="Pfam" id="PF17762">
    <property type="entry name" value="HTH_ParB"/>
    <property type="match status" value="1"/>
</dbReference>
<dbReference type="EMBL" id="DVJS01000029">
    <property type="protein sequence ID" value="HIS96582.1"/>
    <property type="molecule type" value="Genomic_DNA"/>
</dbReference>
<evidence type="ECO:0000256" key="4">
    <source>
        <dbReference type="ARBA" id="ARBA00023125"/>
    </source>
</evidence>
<dbReference type="GO" id="GO:0009295">
    <property type="term" value="C:nucleoid"/>
    <property type="evidence" value="ECO:0007669"/>
    <property type="project" value="UniProtKB-SubCell"/>
</dbReference>
<gene>
    <name evidence="6" type="ORF">IAD42_01250</name>
</gene>
<keyword evidence="3" id="KW-0159">Chromosome partition</keyword>
<accession>A0A9D1K8V2</accession>
<dbReference type="PANTHER" id="PTHR33375">
    <property type="entry name" value="CHROMOSOME-PARTITIONING PROTEIN PARB-RELATED"/>
    <property type="match status" value="1"/>
</dbReference>
<dbReference type="SUPFAM" id="SSF109709">
    <property type="entry name" value="KorB DNA-binding domain-like"/>
    <property type="match status" value="1"/>
</dbReference>
<dbReference type="SMART" id="SM00470">
    <property type="entry name" value="ParB"/>
    <property type="match status" value="1"/>
</dbReference>
<dbReference type="Proteomes" id="UP000886876">
    <property type="component" value="Unassembled WGS sequence"/>
</dbReference>
<evidence type="ECO:0000259" key="5">
    <source>
        <dbReference type="SMART" id="SM00470"/>
    </source>
</evidence>
<dbReference type="GO" id="GO:0007059">
    <property type="term" value="P:chromosome segregation"/>
    <property type="evidence" value="ECO:0007669"/>
    <property type="project" value="UniProtKB-KW"/>
</dbReference>
<sequence length="270" mass="29987">MQTLLTRPRLGRGGITQIPVSEIEPNPNQPRRIFDDEALGSLAASIAEYGLISPISVRLHYGRYELVTGERRLRAAKLAGLTRIPCIVLDVDMEESGLLAMVENLQREDLDFIEEARGIANLIRLFDMSQEEAARRLGLSQSAVANKLRLLKLPPDILAALRDKGLTERHGRALLRLESPEKQRAALAQIVELGLNVAQTDAYIDSLLSPSPEEKPKPRRAFVLKDVRIFLNSLTKSLDIMKQGGINAGMKKQETDTELIVTISIPKSRP</sequence>
<proteinExistence type="inferred from homology"/>
<reference evidence="6" key="2">
    <citation type="journal article" date="2021" name="PeerJ">
        <title>Extensive microbial diversity within the chicken gut microbiome revealed by metagenomics and culture.</title>
        <authorList>
            <person name="Gilroy R."/>
            <person name="Ravi A."/>
            <person name="Getino M."/>
            <person name="Pursley I."/>
            <person name="Horton D.L."/>
            <person name="Alikhan N.F."/>
            <person name="Baker D."/>
            <person name="Gharbi K."/>
            <person name="Hall N."/>
            <person name="Watson M."/>
            <person name="Adriaenssens E.M."/>
            <person name="Foster-Nyarko E."/>
            <person name="Jarju S."/>
            <person name="Secka A."/>
            <person name="Antonio M."/>
            <person name="Oren A."/>
            <person name="Chaudhuri R.R."/>
            <person name="La Ragione R."/>
            <person name="Hildebrand F."/>
            <person name="Pallen M.J."/>
        </authorList>
    </citation>
    <scope>NUCLEOTIDE SEQUENCE</scope>
    <source>
        <strain evidence="6">ChiHecec3B27-6122</strain>
    </source>
</reference>
<comment type="similarity">
    <text evidence="2">Belongs to the ParB family.</text>
</comment>
<comment type="caution">
    <text evidence="6">The sequence shown here is derived from an EMBL/GenBank/DDBJ whole genome shotgun (WGS) entry which is preliminary data.</text>
</comment>
<dbReference type="InterPro" id="IPR003115">
    <property type="entry name" value="ParB_N"/>
</dbReference>
<protein>
    <submittedName>
        <fullName evidence="6">ParB/RepB/Spo0J family partition protein</fullName>
    </submittedName>
</protein>
<dbReference type="Gene3D" id="3.90.1530.30">
    <property type="match status" value="1"/>
</dbReference>
<dbReference type="InterPro" id="IPR050336">
    <property type="entry name" value="Chromosome_partition/occlusion"/>
</dbReference>
<dbReference type="AlphaFoldDB" id="A0A9D1K8V2"/>
<evidence type="ECO:0000256" key="3">
    <source>
        <dbReference type="ARBA" id="ARBA00022829"/>
    </source>
</evidence>
<dbReference type="Gene3D" id="1.10.10.2830">
    <property type="match status" value="1"/>
</dbReference>
<dbReference type="CDD" id="cd16393">
    <property type="entry name" value="SPO0J_N"/>
    <property type="match status" value="1"/>
</dbReference>
<comment type="subcellular location">
    <subcellularLocation>
        <location evidence="1">Cytoplasm</location>
        <location evidence="1">Nucleoid</location>
    </subcellularLocation>
</comment>
<dbReference type="Pfam" id="PF02195">
    <property type="entry name" value="ParB_N"/>
    <property type="match status" value="1"/>
</dbReference>
<reference evidence="6" key="1">
    <citation type="submission" date="2020-10" db="EMBL/GenBank/DDBJ databases">
        <authorList>
            <person name="Gilroy R."/>
        </authorList>
    </citation>
    <scope>NUCLEOTIDE SEQUENCE</scope>
    <source>
        <strain evidence="6">ChiHecec3B27-6122</strain>
    </source>
</reference>
<dbReference type="PANTHER" id="PTHR33375:SF1">
    <property type="entry name" value="CHROMOSOME-PARTITIONING PROTEIN PARB-RELATED"/>
    <property type="match status" value="1"/>
</dbReference>
<dbReference type="GO" id="GO:0005694">
    <property type="term" value="C:chromosome"/>
    <property type="evidence" value="ECO:0007669"/>
    <property type="project" value="TreeGrafter"/>
</dbReference>
<dbReference type="FunFam" id="3.90.1530.30:FF:000001">
    <property type="entry name" value="Chromosome partitioning protein ParB"/>
    <property type="match status" value="1"/>
</dbReference>
<evidence type="ECO:0000313" key="6">
    <source>
        <dbReference type="EMBL" id="HIS96582.1"/>
    </source>
</evidence>
<evidence type="ECO:0000313" key="7">
    <source>
        <dbReference type="Proteomes" id="UP000886876"/>
    </source>
</evidence>
<dbReference type="GO" id="GO:0003677">
    <property type="term" value="F:DNA binding"/>
    <property type="evidence" value="ECO:0007669"/>
    <property type="project" value="UniProtKB-KW"/>
</dbReference>
<dbReference type="SUPFAM" id="SSF110849">
    <property type="entry name" value="ParB/Sulfiredoxin"/>
    <property type="match status" value="1"/>
</dbReference>
<dbReference type="InterPro" id="IPR036086">
    <property type="entry name" value="ParB/Sulfiredoxin_sf"/>
</dbReference>
<dbReference type="InterPro" id="IPR041468">
    <property type="entry name" value="HTH_ParB/Spo0J"/>
</dbReference>
<organism evidence="6 7">
    <name type="scientific">Candidatus Scatomorpha pullistercoris</name>
    <dbReference type="NCBI Taxonomy" id="2840929"/>
    <lineage>
        <taxon>Bacteria</taxon>
        <taxon>Bacillati</taxon>
        <taxon>Bacillota</taxon>
        <taxon>Clostridia</taxon>
        <taxon>Eubacteriales</taxon>
        <taxon>Candidatus Scatomorpha</taxon>
    </lineage>
</organism>
<evidence type="ECO:0000256" key="2">
    <source>
        <dbReference type="ARBA" id="ARBA00006295"/>
    </source>
</evidence>